<keyword evidence="2" id="KW-0472">Membrane</keyword>
<dbReference type="STRING" id="1348853.LK12_12360"/>
<dbReference type="Proteomes" id="UP000031057">
    <property type="component" value="Unassembled WGS sequence"/>
</dbReference>
<protein>
    <submittedName>
        <fullName evidence="3">ATPase</fullName>
    </submittedName>
</protein>
<name>A0A0B1ZM46_9SPHN</name>
<evidence type="ECO:0000256" key="1">
    <source>
        <dbReference type="SAM" id="Coils"/>
    </source>
</evidence>
<keyword evidence="4" id="KW-1185">Reference proteome</keyword>
<reference evidence="3 4" key="1">
    <citation type="submission" date="2014-10" db="EMBL/GenBank/DDBJ databases">
        <title>Genome sequence of Novosphingobium malaysiense MUSC 273(T).</title>
        <authorList>
            <person name="Lee L.-H."/>
        </authorList>
    </citation>
    <scope>NUCLEOTIDE SEQUENCE [LARGE SCALE GENOMIC DNA]</scope>
    <source>
        <strain evidence="3 4">MUSC 273</strain>
    </source>
</reference>
<evidence type="ECO:0000256" key="2">
    <source>
        <dbReference type="SAM" id="Phobius"/>
    </source>
</evidence>
<evidence type="ECO:0000313" key="4">
    <source>
        <dbReference type="Proteomes" id="UP000031057"/>
    </source>
</evidence>
<dbReference type="AlphaFoldDB" id="A0A0B1ZM46"/>
<keyword evidence="2" id="KW-1133">Transmembrane helix</keyword>
<dbReference type="RefSeq" id="WP_039284086.1">
    <property type="nucleotide sequence ID" value="NZ_JTDI01000003.1"/>
</dbReference>
<feature type="coiled-coil region" evidence="1">
    <location>
        <begin position="364"/>
        <end position="589"/>
    </location>
</feature>
<feature type="transmembrane region" description="Helical" evidence="2">
    <location>
        <begin position="98"/>
        <end position="117"/>
    </location>
</feature>
<organism evidence="3 4">
    <name type="scientific">Novosphingobium malaysiense</name>
    <dbReference type="NCBI Taxonomy" id="1348853"/>
    <lineage>
        <taxon>Bacteria</taxon>
        <taxon>Pseudomonadati</taxon>
        <taxon>Pseudomonadota</taxon>
        <taxon>Alphaproteobacteria</taxon>
        <taxon>Sphingomonadales</taxon>
        <taxon>Sphingomonadaceae</taxon>
        <taxon>Novosphingobium</taxon>
    </lineage>
</organism>
<feature type="transmembrane region" description="Helical" evidence="2">
    <location>
        <begin position="61"/>
        <end position="86"/>
    </location>
</feature>
<dbReference type="OrthoDB" id="9777715at2"/>
<keyword evidence="1" id="KW-0175">Coiled coil</keyword>
<gene>
    <name evidence="3" type="ORF">LK12_12360</name>
</gene>
<feature type="coiled-coil region" evidence="1">
    <location>
        <begin position="313"/>
        <end position="340"/>
    </location>
</feature>
<keyword evidence="2" id="KW-0812">Transmembrane</keyword>
<proteinExistence type="predicted"/>
<evidence type="ECO:0000313" key="3">
    <source>
        <dbReference type="EMBL" id="KHK91591.1"/>
    </source>
</evidence>
<dbReference type="EMBL" id="JTDI01000003">
    <property type="protein sequence ID" value="KHK91591.1"/>
    <property type="molecule type" value="Genomic_DNA"/>
</dbReference>
<sequence>MAGENRIIAFGANDGENAEVARDQATELPEAPGAQATEQETWDEALVDDTEAHDIAGSGGWIAPVLAGLAVAAWSGLFIWALLPALQAGVPLAEVPQLVMQWCVPVLLIGLVWLLALRHSTREGRRFGDVARTLSTESALLEQRLTTVNRELSLAREFIAAQSRDLESLGRMAAERLSQNAERLQDLVRDNGSRVESISTVSSAALQNMEKLRGQLPVIASSAKDVTNNIGNAGRTAQVQLENMVQGFNRLNEFGTASERQVESLRVRVSETLEEFQRQAEQFQAIAEERFAALAERGEEFRIDLDKHEVDAIASLRSRASALAAEIDSTRHELDEHEAQSLTSLRARLVSLRDESDVVARALREGEVRAREALKESLAALEADQAASTDRIAEAHRGAIDALKESLESLREEQSSAAAGFRLTQQDVIKTLKASLEALRQEQSTASEAIAATQQAAVDALSARLATLSDEADRMDAALGERAEKFTIEAEERQARQVEQERHAITRIEHMLGELDGNIAERLERHRRQTTALAERAQAVTEELERFEARLADIAGQSGETESNLTASLEALTERLTAARATLTATDRDVEKLTEDSVRLLELIQASAKNTHSALPEALAVSEGRLVRLESGVSDLLDVLRESAESSEDLASGIEQSGANLKSLVAQLADAQSAIVSQNNIHSEHLQRLQDTLAEIDQSTERLSGKARDELTAAIAALRATLAESVESIENDSAARIASVAEALSEESGKAIDRAMRAKVSEISGQLEQAVSHASGVSREATIQLRDQLAKVDELTGNLENRVAHARSRAEEQVDNDFARRVALITESLNSNSIDIAGALSTDVADTAWAAYLRGDRGIFTRRAVRLLESGEVKQIQQLFERDDTFREHVSRYIHDFEAVLRQVLSTRDGNALGVTLLSSDMGKLYVALAQGIERLRG</sequence>
<accession>A0A0B1ZM46</accession>
<comment type="caution">
    <text evidence="3">The sequence shown here is derived from an EMBL/GenBank/DDBJ whole genome shotgun (WGS) entry which is preliminary data.</text>
</comment>